<dbReference type="InterPro" id="IPR024229">
    <property type="entry name" value="DUF3781"/>
</dbReference>
<evidence type="ECO:0000313" key="2">
    <source>
        <dbReference type="Proteomes" id="UP001596253"/>
    </source>
</evidence>
<organism evidence="1 2">
    <name type="scientific">Lactiplantibacillus dongliensis</name>
    <dbReference type="NCBI Taxonomy" id="2559919"/>
    <lineage>
        <taxon>Bacteria</taxon>
        <taxon>Bacillati</taxon>
        <taxon>Bacillota</taxon>
        <taxon>Bacilli</taxon>
        <taxon>Lactobacillales</taxon>
        <taxon>Lactobacillaceae</taxon>
        <taxon>Lactiplantibacillus</taxon>
    </lineage>
</organism>
<evidence type="ECO:0000313" key="1">
    <source>
        <dbReference type="EMBL" id="MFC6163183.1"/>
    </source>
</evidence>
<dbReference type="EMBL" id="JBHSSD010000003">
    <property type="protein sequence ID" value="MFC6163183.1"/>
    <property type="molecule type" value="Genomic_DNA"/>
</dbReference>
<dbReference type="Proteomes" id="UP001596253">
    <property type="component" value="Unassembled WGS sequence"/>
</dbReference>
<sequence>MQIKKHVCYTKLVYQRVNKKLAVKLSKAEIESLVIL</sequence>
<dbReference type="RefSeq" id="WP_223877345.1">
    <property type="nucleotide sequence ID" value="NZ_BJDK01000030.1"/>
</dbReference>
<comment type="caution">
    <text evidence="1">The sequence shown here is derived from an EMBL/GenBank/DDBJ whole genome shotgun (WGS) entry which is preliminary data.</text>
</comment>
<protein>
    <submittedName>
        <fullName evidence="1">DUF3781 domain-containing protein</fullName>
    </submittedName>
</protein>
<name>A0ABW1R089_9LACO</name>
<proteinExistence type="predicted"/>
<keyword evidence="2" id="KW-1185">Reference proteome</keyword>
<dbReference type="Pfam" id="PF12636">
    <property type="entry name" value="DUF3781"/>
    <property type="match status" value="1"/>
</dbReference>
<reference evidence="2" key="1">
    <citation type="journal article" date="2019" name="Int. J. Syst. Evol. Microbiol.">
        <title>The Global Catalogue of Microorganisms (GCM) 10K type strain sequencing project: providing services to taxonomists for standard genome sequencing and annotation.</title>
        <authorList>
            <consortium name="The Broad Institute Genomics Platform"/>
            <consortium name="The Broad Institute Genome Sequencing Center for Infectious Disease"/>
            <person name="Wu L."/>
            <person name="Ma J."/>
        </authorList>
    </citation>
    <scope>NUCLEOTIDE SEQUENCE [LARGE SCALE GENOMIC DNA]</scope>
    <source>
        <strain evidence="2">CCM 8932</strain>
    </source>
</reference>
<gene>
    <name evidence="1" type="ORF">ACFP3T_00575</name>
</gene>
<accession>A0ABW1R089</accession>